<dbReference type="InterPro" id="IPR022258">
    <property type="entry name" value="Flagellar_operon_YvyF"/>
</dbReference>
<sequence>MNQLENCSVCEQLYVRTVRDICPPCHKKREDRFQAVYQFIRKKQNRQATMADISEAIGVEEKEIIQFIKEGRLELKSFPQLFYPCASCGEGIRDGKICSSCHTRLKTDLEQETYEQKRTDRLREEQSNIYRSKPIR</sequence>
<dbReference type="RefSeq" id="WP_120191907.1">
    <property type="nucleotide sequence ID" value="NZ_RAPK01000006.1"/>
</dbReference>
<feature type="region of interest" description="Disordered" evidence="1">
    <location>
        <begin position="114"/>
        <end position="136"/>
    </location>
</feature>
<name>A0A419V8W0_9BACL</name>
<comment type="caution">
    <text evidence="2">The sequence shown here is derived from an EMBL/GenBank/DDBJ whole genome shotgun (WGS) entry which is preliminary data.</text>
</comment>
<accession>A0A419V8W0</accession>
<dbReference type="EMBL" id="RAPK01000006">
    <property type="protein sequence ID" value="RKD76512.1"/>
    <property type="molecule type" value="Genomic_DNA"/>
</dbReference>
<protein>
    <submittedName>
        <fullName evidence="2">Flagellar operon protein (TIGR03826 family)</fullName>
    </submittedName>
</protein>
<gene>
    <name evidence="2" type="ORF">ATL39_0731</name>
</gene>
<proteinExistence type="predicted"/>
<dbReference type="Proteomes" id="UP000285120">
    <property type="component" value="Unassembled WGS sequence"/>
</dbReference>
<evidence type="ECO:0000313" key="3">
    <source>
        <dbReference type="Proteomes" id="UP000285120"/>
    </source>
</evidence>
<dbReference type="AlphaFoldDB" id="A0A419V8W0"/>
<keyword evidence="2" id="KW-0969">Cilium</keyword>
<feature type="compositionally biased region" description="Basic and acidic residues" evidence="1">
    <location>
        <begin position="114"/>
        <end position="126"/>
    </location>
</feature>
<dbReference type="NCBIfam" id="TIGR03826">
    <property type="entry name" value="YvyF"/>
    <property type="match status" value="1"/>
</dbReference>
<keyword evidence="2" id="KW-0282">Flagellum</keyword>
<organism evidence="2 3">
    <name type="scientific">Sinobaca qinghaiensis</name>
    <dbReference type="NCBI Taxonomy" id="342944"/>
    <lineage>
        <taxon>Bacteria</taxon>
        <taxon>Bacillati</taxon>
        <taxon>Bacillota</taxon>
        <taxon>Bacilli</taxon>
        <taxon>Bacillales</taxon>
        <taxon>Sporolactobacillaceae</taxon>
        <taxon>Sinobaca</taxon>
    </lineage>
</organism>
<evidence type="ECO:0000313" key="2">
    <source>
        <dbReference type="EMBL" id="RKD76512.1"/>
    </source>
</evidence>
<dbReference type="OrthoDB" id="1739831at2"/>
<reference evidence="2 3" key="1">
    <citation type="submission" date="2018-09" db="EMBL/GenBank/DDBJ databases">
        <title>Genomic Encyclopedia of Archaeal and Bacterial Type Strains, Phase II (KMG-II): from individual species to whole genera.</title>
        <authorList>
            <person name="Goeker M."/>
        </authorList>
    </citation>
    <scope>NUCLEOTIDE SEQUENCE [LARGE SCALE GENOMIC DNA]</scope>
    <source>
        <strain evidence="2 3">DSM 17008</strain>
    </source>
</reference>
<keyword evidence="2" id="KW-0966">Cell projection</keyword>
<evidence type="ECO:0000256" key="1">
    <source>
        <dbReference type="SAM" id="MobiDB-lite"/>
    </source>
</evidence>
<keyword evidence="3" id="KW-1185">Reference proteome</keyword>